<organism evidence="1">
    <name type="scientific">uncultured Sulfurovum sp</name>
    <dbReference type="NCBI Taxonomy" id="269237"/>
    <lineage>
        <taxon>Bacteria</taxon>
        <taxon>Pseudomonadati</taxon>
        <taxon>Campylobacterota</taxon>
        <taxon>Epsilonproteobacteria</taxon>
        <taxon>Campylobacterales</taxon>
        <taxon>Sulfurovaceae</taxon>
        <taxon>Sulfurovum</taxon>
        <taxon>environmental samples</taxon>
    </lineage>
</organism>
<reference evidence="1" key="1">
    <citation type="submission" date="2020-01" db="EMBL/GenBank/DDBJ databases">
        <authorList>
            <person name="Meier V. D."/>
            <person name="Meier V D."/>
        </authorList>
    </citation>
    <scope>NUCLEOTIDE SEQUENCE</scope>
    <source>
        <strain evidence="1">HLG_WM_MAG_04</strain>
    </source>
</reference>
<sequence length="245" mass="28543">MLKRLLYEPLLHFLILGGLLFLFYALSQEDGIDENTISISKERIEQLVTDSEKELLSILTAQEKQKMIDKEVYQAILYNEALKTGLDKNDIDMRNHLVSKMEFLIYDTYELPRPSDEVLKAFMLANPDDYREEPKISFTQNILASGIEKFEKEYTLTIFEANNIFGRSFSEELFTLKADAAVHKLESDYGVHEIRITNKPTPKLQAFESIKEEVKTDYLNKERAEKNKVIYESLKSEYTIDIEES</sequence>
<evidence type="ECO:0008006" key="2">
    <source>
        <dbReference type="Google" id="ProtNLM"/>
    </source>
</evidence>
<accession>A0A6S6SU58</accession>
<name>A0A6S6SU58_9BACT</name>
<gene>
    <name evidence="1" type="ORF">HELGO_WM3833</name>
</gene>
<protein>
    <recommendedName>
        <fullName evidence="2">PpiC domain-containing protein</fullName>
    </recommendedName>
</protein>
<dbReference type="EMBL" id="CACVAX010000018">
    <property type="protein sequence ID" value="CAA6808165.1"/>
    <property type="molecule type" value="Genomic_DNA"/>
</dbReference>
<dbReference type="AlphaFoldDB" id="A0A6S6SU58"/>
<evidence type="ECO:0000313" key="1">
    <source>
        <dbReference type="EMBL" id="CAA6808165.1"/>
    </source>
</evidence>
<proteinExistence type="predicted"/>